<dbReference type="Proteomes" id="UP001500751">
    <property type="component" value="Unassembled WGS sequence"/>
</dbReference>
<dbReference type="PROSITE" id="PS51318">
    <property type="entry name" value="TAT"/>
    <property type="match status" value="1"/>
</dbReference>
<evidence type="ECO:0000256" key="3">
    <source>
        <dbReference type="ARBA" id="ARBA00023008"/>
    </source>
</evidence>
<keyword evidence="2" id="KW-0560">Oxidoreductase</keyword>
<dbReference type="InterPro" id="IPR008972">
    <property type="entry name" value="Cupredoxin"/>
</dbReference>
<dbReference type="InterPro" id="IPR045087">
    <property type="entry name" value="Cu-oxidase_fam"/>
</dbReference>
<name>A0ABP5GQ65_9ACTN</name>
<evidence type="ECO:0000259" key="4">
    <source>
        <dbReference type="Pfam" id="PF07731"/>
    </source>
</evidence>
<comment type="caution">
    <text evidence="6">The sequence shown here is derived from an EMBL/GenBank/DDBJ whole genome shotgun (WGS) entry which is preliminary data.</text>
</comment>
<evidence type="ECO:0000313" key="6">
    <source>
        <dbReference type="EMBL" id="GAA2050709.1"/>
    </source>
</evidence>
<keyword evidence="7" id="KW-1185">Reference proteome</keyword>
<reference evidence="7" key="1">
    <citation type="journal article" date="2019" name="Int. J. Syst. Evol. Microbiol.">
        <title>The Global Catalogue of Microorganisms (GCM) 10K type strain sequencing project: providing services to taxonomists for standard genome sequencing and annotation.</title>
        <authorList>
            <consortium name="The Broad Institute Genomics Platform"/>
            <consortium name="The Broad Institute Genome Sequencing Center for Infectious Disease"/>
            <person name="Wu L."/>
            <person name="Ma J."/>
        </authorList>
    </citation>
    <scope>NUCLEOTIDE SEQUENCE [LARGE SCALE GENOMIC DNA]</scope>
    <source>
        <strain evidence="7">JCM 16014</strain>
    </source>
</reference>
<keyword evidence="1" id="KW-0479">Metal-binding</keyword>
<feature type="domain" description="Plastocyanin-like" evidence="5">
    <location>
        <begin position="105"/>
        <end position="197"/>
    </location>
</feature>
<dbReference type="PANTHER" id="PTHR11709:SF394">
    <property type="entry name" value="FI03373P-RELATED"/>
    <property type="match status" value="1"/>
</dbReference>
<dbReference type="PANTHER" id="PTHR11709">
    <property type="entry name" value="MULTI-COPPER OXIDASE"/>
    <property type="match status" value="1"/>
</dbReference>
<dbReference type="InterPro" id="IPR033138">
    <property type="entry name" value="Cu_oxidase_CS"/>
</dbReference>
<dbReference type="Pfam" id="PF07732">
    <property type="entry name" value="Cu-oxidase_3"/>
    <property type="match status" value="1"/>
</dbReference>
<dbReference type="Pfam" id="PF07731">
    <property type="entry name" value="Cu-oxidase_2"/>
    <property type="match status" value="1"/>
</dbReference>
<dbReference type="PROSITE" id="PS00079">
    <property type="entry name" value="MULTICOPPER_OXIDASE1"/>
    <property type="match status" value="1"/>
</dbReference>
<evidence type="ECO:0008006" key="8">
    <source>
        <dbReference type="Google" id="ProtNLM"/>
    </source>
</evidence>
<gene>
    <name evidence="6" type="ORF">GCM10009839_66660</name>
</gene>
<dbReference type="InterPro" id="IPR011706">
    <property type="entry name" value="Cu-oxidase_C"/>
</dbReference>
<evidence type="ECO:0000259" key="5">
    <source>
        <dbReference type="Pfam" id="PF07732"/>
    </source>
</evidence>
<organism evidence="6 7">
    <name type="scientific">Catenulispora yoronensis</name>
    <dbReference type="NCBI Taxonomy" id="450799"/>
    <lineage>
        <taxon>Bacteria</taxon>
        <taxon>Bacillati</taxon>
        <taxon>Actinomycetota</taxon>
        <taxon>Actinomycetes</taxon>
        <taxon>Catenulisporales</taxon>
        <taxon>Catenulisporaceae</taxon>
        <taxon>Catenulispora</taxon>
    </lineage>
</organism>
<proteinExistence type="predicted"/>
<accession>A0ABP5GQ65</accession>
<dbReference type="PROSITE" id="PS00080">
    <property type="entry name" value="MULTICOPPER_OXIDASE2"/>
    <property type="match status" value="1"/>
</dbReference>
<feature type="domain" description="Plastocyanin-like" evidence="4">
    <location>
        <begin position="263"/>
        <end position="360"/>
    </location>
</feature>
<evidence type="ECO:0000256" key="1">
    <source>
        <dbReference type="ARBA" id="ARBA00022723"/>
    </source>
</evidence>
<dbReference type="InterPro" id="IPR011707">
    <property type="entry name" value="Cu-oxidase-like_N"/>
</dbReference>
<protein>
    <recommendedName>
        <fullName evidence="8">Multicopper oxidase</fullName>
    </recommendedName>
</protein>
<dbReference type="InterPro" id="IPR002355">
    <property type="entry name" value="Cu_oxidase_Cu_BS"/>
</dbReference>
<evidence type="ECO:0000313" key="7">
    <source>
        <dbReference type="Proteomes" id="UP001500751"/>
    </source>
</evidence>
<dbReference type="EMBL" id="BAAAQN010000050">
    <property type="protein sequence ID" value="GAA2050709.1"/>
    <property type="molecule type" value="Genomic_DNA"/>
</dbReference>
<sequence length="362" mass="39559">MSRRGLLGAAVGTAAVGGVAVGVTFTGDASASEQQPAGTAAPAARHGRVREYWIQADAFERNLVPNGRDGMMGSTFTADQTTFHAVGYRAYTEHWGRPLPAGDDIGPNAGIPGPVIRGEVGDTIVIHFKNNDSFYKFPHSMHPHGVEYDNLSDGTWLAIAPDHPGGAVKYGETYTYTWRAKPNSVGSWPYHDHSMPQDLTPFYPGGGPSATGMDMGGNLVTEVGAELGLLGLIAITDHTTPKVDREFFLFFHDLYQSDVPSLTQDMDCFNGYAFLDNTPTFTAKAGEKVRWRIAALGKEFHVFHLHGHRWWDGVKWTDSQILGPSTAITVEYTEDNPGDWLYHCHVTDHMMGGMVGRYIAEN</sequence>
<dbReference type="Gene3D" id="2.60.40.420">
    <property type="entry name" value="Cupredoxins - blue copper proteins"/>
    <property type="match status" value="2"/>
</dbReference>
<dbReference type="SUPFAM" id="SSF49503">
    <property type="entry name" value="Cupredoxins"/>
    <property type="match status" value="2"/>
</dbReference>
<evidence type="ECO:0000256" key="2">
    <source>
        <dbReference type="ARBA" id="ARBA00023002"/>
    </source>
</evidence>
<keyword evidence="3" id="KW-0186">Copper</keyword>
<dbReference type="InterPro" id="IPR006311">
    <property type="entry name" value="TAT_signal"/>
</dbReference>